<reference evidence="1 2" key="1">
    <citation type="submission" date="2019-12" db="EMBL/GenBank/DDBJ databases">
        <title>Spirosoma sp. HMF4905 genome sequencing and assembly.</title>
        <authorList>
            <person name="Kang H."/>
            <person name="Cha I."/>
            <person name="Kim H."/>
            <person name="Joh K."/>
        </authorList>
    </citation>
    <scope>NUCLEOTIDE SEQUENCE [LARGE SCALE GENOMIC DNA]</scope>
    <source>
        <strain evidence="1 2">HMF4905</strain>
    </source>
</reference>
<organism evidence="1 2">
    <name type="scientific">Spirosoma arboris</name>
    <dbReference type="NCBI Taxonomy" id="2682092"/>
    <lineage>
        <taxon>Bacteria</taxon>
        <taxon>Pseudomonadati</taxon>
        <taxon>Bacteroidota</taxon>
        <taxon>Cytophagia</taxon>
        <taxon>Cytophagales</taxon>
        <taxon>Cytophagaceae</taxon>
        <taxon>Spirosoma</taxon>
    </lineage>
</organism>
<dbReference type="AlphaFoldDB" id="A0A7K1SN94"/>
<proteinExistence type="predicted"/>
<name>A0A7K1SN94_9BACT</name>
<protein>
    <submittedName>
        <fullName evidence="1">Uncharacterized protein</fullName>
    </submittedName>
</protein>
<dbReference type="Proteomes" id="UP000436006">
    <property type="component" value="Unassembled WGS sequence"/>
</dbReference>
<evidence type="ECO:0000313" key="1">
    <source>
        <dbReference type="EMBL" id="MVM35237.1"/>
    </source>
</evidence>
<sequence>MAPIVLRQSNGDEVPVLALAPVRSLEKGEQKQELLNADTLTFSVKTTAPLVVGIGVTVPIFGQLYTTNQVPALTRKGEDWFEYEVKLEGPQYHLLRVIFFDSATSGNALSSSFSLTGNLQFFSTVLQSNMARVFGGAWGLGTVQIPGEVDDTGTVGPPIDGEDTVTKTLTFENENCLSVLQRLCTEWGTEFQIEYRPNDAPNRVLHIKPAGQVLEYTFQYGQGKGLYELSRRSVENTPFVTRAYIFGSSKNLPSGYRGYATRLQLPFAGSGTSSLDDSFLDNSAAIAAFGLIEGTQIFEEVYPHRTGTVGASASQLTFTDPDIPFNPLAIDRYDVVNGNSKPHYQYIIDGLTIKIHFQTGGLAGYDFELVKFDPTTKTFTIKSFTDERGQIFPDPVDGSPFRIAAGDTYVMTDIIMPDEYVEAAEAQLLAAGTQWLRENSTPAVEYSLTLDEMYLQKLANDTGSIPIDNPPNFFSVGDQIRLVDTELGIDRYARIIGFTRDVIRPYKYTLTLGDAPKVPLLARILSHQKDMTKVLNGSGLVDPLVGKNSTDIAALNKAEILQTVSDQIRVIAHATNYTLSATPVPEGFTPLLHNQLVRNFLKVAVYDGPPENVKQTIIGQLQAIAIKKL</sequence>
<comment type="caution">
    <text evidence="1">The sequence shown here is derived from an EMBL/GenBank/DDBJ whole genome shotgun (WGS) entry which is preliminary data.</text>
</comment>
<accession>A0A7K1SN94</accession>
<dbReference type="EMBL" id="WPIN01000021">
    <property type="protein sequence ID" value="MVM35237.1"/>
    <property type="molecule type" value="Genomic_DNA"/>
</dbReference>
<keyword evidence="2" id="KW-1185">Reference proteome</keyword>
<evidence type="ECO:0000313" key="2">
    <source>
        <dbReference type="Proteomes" id="UP000436006"/>
    </source>
</evidence>
<gene>
    <name evidence="1" type="ORF">GO755_34770</name>
</gene>
<dbReference type="RefSeq" id="WP_157590044.1">
    <property type="nucleotide sequence ID" value="NZ_WPIN01000021.1"/>
</dbReference>